<gene>
    <name evidence="2" type="ORF">RMAR1173_LOCUS17648</name>
</gene>
<proteinExistence type="predicted"/>
<protein>
    <recommendedName>
        <fullName evidence="1">CYRIA/CYRIB Rac1 binding domain-containing protein</fullName>
    </recommendedName>
</protein>
<evidence type="ECO:0000313" key="2">
    <source>
        <dbReference type="EMBL" id="CAD9706647.1"/>
    </source>
</evidence>
<dbReference type="GO" id="GO:0031267">
    <property type="term" value="F:small GTPase binding"/>
    <property type="evidence" value="ECO:0007669"/>
    <property type="project" value="InterPro"/>
</dbReference>
<feature type="domain" description="CYRIA/CYRIB Rac1 binding" evidence="1">
    <location>
        <begin position="8"/>
        <end position="123"/>
    </location>
</feature>
<dbReference type="Pfam" id="PF07159">
    <property type="entry name" value="CYRIA-B_Rac1-bd"/>
    <property type="match status" value="1"/>
</dbReference>
<evidence type="ECO:0000259" key="1">
    <source>
        <dbReference type="Pfam" id="PF07159"/>
    </source>
</evidence>
<dbReference type="AlphaFoldDB" id="A0A7S2SQ80"/>
<name>A0A7S2SQ80_9STRA</name>
<dbReference type="EMBL" id="HBHJ01026723">
    <property type="protein sequence ID" value="CAD9706647.1"/>
    <property type="molecule type" value="Transcribed_RNA"/>
</dbReference>
<accession>A0A7S2SQ80</accession>
<organism evidence="2">
    <name type="scientific">Rhizochromulina marina</name>
    <dbReference type="NCBI Taxonomy" id="1034831"/>
    <lineage>
        <taxon>Eukaryota</taxon>
        <taxon>Sar</taxon>
        <taxon>Stramenopiles</taxon>
        <taxon>Ochrophyta</taxon>
        <taxon>Dictyochophyceae</taxon>
        <taxon>Rhizochromulinales</taxon>
        <taxon>Rhizochromulina</taxon>
    </lineage>
</organism>
<reference evidence="2" key="1">
    <citation type="submission" date="2021-01" db="EMBL/GenBank/DDBJ databases">
        <authorList>
            <person name="Corre E."/>
            <person name="Pelletier E."/>
            <person name="Niang G."/>
            <person name="Scheremetjew M."/>
            <person name="Finn R."/>
            <person name="Kale V."/>
            <person name="Holt S."/>
            <person name="Cochrane G."/>
            <person name="Meng A."/>
            <person name="Brown T."/>
            <person name="Cohen L."/>
        </authorList>
    </citation>
    <scope>NUCLEOTIDE SEQUENCE</scope>
    <source>
        <strain evidence="2">CCMP1243</strain>
    </source>
</reference>
<sequence>MDESATGIVSMWIADMMPVTLKVVSALNQALPHEAATTIAEVANCCCGMISGSRTSNTEPYFHAMICAIIIYDRLLLHGGNSVFTSRDVAIRKCLLTIRRSGGSATMQYRNSIQYSTTTFNDAPASIQALCES</sequence>
<dbReference type="InterPro" id="IPR009828">
    <property type="entry name" value="CYRIA/CYRIB_Rac1-bd"/>
</dbReference>